<evidence type="ECO:0000313" key="2">
    <source>
        <dbReference type="EMBL" id="ACF44810.1"/>
    </source>
</evidence>
<dbReference type="KEGG" id="pph:Ppha_2650"/>
<reference evidence="2 3" key="1">
    <citation type="submission" date="2008-06" db="EMBL/GenBank/DDBJ databases">
        <title>Complete sequence of Pelodictyon phaeoclathratiforme BU-1.</title>
        <authorList>
            <consortium name="US DOE Joint Genome Institute"/>
            <person name="Lucas S."/>
            <person name="Copeland A."/>
            <person name="Lapidus A."/>
            <person name="Glavina del Rio T."/>
            <person name="Dalin E."/>
            <person name="Tice H."/>
            <person name="Bruce D."/>
            <person name="Goodwin L."/>
            <person name="Pitluck S."/>
            <person name="Schmutz J."/>
            <person name="Larimer F."/>
            <person name="Land M."/>
            <person name="Hauser L."/>
            <person name="Kyrpides N."/>
            <person name="Mikhailova N."/>
            <person name="Liu Z."/>
            <person name="Li T."/>
            <person name="Zhao F."/>
            <person name="Overmann J."/>
            <person name="Bryant D.A."/>
            <person name="Richardson P."/>
        </authorList>
    </citation>
    <scope>NUCLEOTIDE SEQUENCE [LARGE SCALE GENOMIC DNA]</scope>
    <source>
        <strain evidence="3">DSM 5477 / BU-1</strain>
    </source>
</reference>
<dbReference type="OrthoDB" id="196926at2"/>
<dbReference type="eggNOG" id="COG2402">
    <property type="taxonomic scope" value="Bacteria"/>
</dbReference>
<dbReference type="InterPro" id="IPR039018">
    <property type="entry name" value="VapC20-like"/>
</dbReference>
<dbReference type="Proteomes" id="UP000002724">
    <property type="component" value="Chromosome"/>
</dbReference>
<dbReference type="GO" id="GO:0016075">
    <property type="term" value="P:rRNA catabolic process"/>
    <property type="evidence" value="ECO:0007669"/>
    <property type="project" value="TreeGrafter"/>
</dbReference>
<gene>
    <name evidence="2" type="ordered locus">Ppha_2650</name>
</gene>
<evidence type="ECO:0000313" key="3">
    <source>
        <dbReference type="Proteomes" id="UP000002724"/>
    </source>
</evidence>
<dbReference type="AlphaFoldDB" id="B4SFY3"/>
<keyword evidence="3" id="KW-1185">Reference proteome</keyword>
<proteinExistence type="predicted"/>
<evidence type="ECO:0000259" key="1">
    <source>
        <dbReference type="Pfam" id="PF01850"/>
    </source>
</evidence>
<dbReference type="STRING" id="324925.Ppha_2650"/>
<organism evidence="2 3">
    <name type="scientific">Pelodictyon phaeoclathratiforme (strain DSM 5477 / BU-1)</name>
    <dbReference type="NCBI Taxonomy" id="324925"/>
    <lineage>
        <taxon>Bacteria</taxon>
        <taxon>Pseudomonadati</taxon>
        <taxon>Chlorobiota</taxon>
        <taxon>Chlorobiia</taxon>
        <taxon>Chlorobiales</taxon>
        <taxon>Chlorobiaceae</taxon>
        <taxon>Chlorobium/Pelodictyon group</taxon>
        <taxon>Pelodictyon</taxon>
    </lineage>
</organism>
<name>B4SFY3_PELPB</name>
<dbReference type="RefSeq" id="WP_012509282.1">
    <property type="nucleotide sequence ID" value="NC_011060.1"/>
</dbReference>
<dbReference type="PANTHER" id="PTHR42188">
    <property type="entry name" value="23S RRNA-SPECIFIC ENDONUCLEASE VAPC20"/>
    <property type="match status" value="1"/>
</dbReference>
<protein>
    <recommendedName>
        <fullName evidence="1">PIN domain-containing protein</fullName>
    </recommendedName>
</protein>
<dbReference type="InterPro" id="IPR002716">
    <property type="entry name" value="PIN_dom"/>
</dbReference>
<dbReference type="GO" id="GO:0004521">
    <property type="term" value="F:RNA endonuclease activity"/>
    <property type="evidence" value="ECO:0007669"/>
    <property type="project" value="InterPro"/>
</dbReference>
<accession>B4SFY3</accession>
<dbReference type="EMBL" id="CP001110">
    <property type="protein sequence ID" value="ACF44810.1"/>
    <property type="molecule type" value="Genomic_DNA"/>
</dbReference>
<sequence length="140" mass="15861">MTEHIFVDTSALIALGNKRDAFHFQAIGINDKLSRSNITFVTTSAILLEFGNAFSTVTLKPFAIKLIDAIRQSKKWTSILVDENIISRSFELYRQMMDKEWGLVDCASIHVAKNMGIKDIFSTDHHFEQAGFQILLKRPA</sequence>
<dbReference type="HOGENOM" id="CLU_136715_1_1_10"/>
<dbReference type="Pfam" id="PF01850">
    <property type="entry name" value="PIN"/>
    <property type="match status" value="1"/>
</dbReference>
<dbReference type="PANTHER" id="PTHR42188:SF1">
    <property type="entry name" value="23S RRNA-SPECIFIC ENDONUCLEASE VAPC20"/>
    <property type="match status" value="1"/>
</dbReference>
<dbReference type="SUPFAM" id="SSF88723">
    <property type="entry name" value="PIN domain-like"/>
    <property type="match status" value="1"/>
</dbReference>
<dbReference type="InterPro" id="IPR029060">
    <property type="entry name" value="PIN-like_dom_sf"/>
</dbReference>
<dbReference type="Gene3D" id="3.40.50.1010">
    <property type="entry name" value="5'-nuclease"/>
    <property type="match status" value="1"/>
</dbReference>
<feature type="domain" description="PIN" evidence="1">
    <location>
        <begin position="5"/>
        <end position="132"/>
    </location>
</feature>